<geneLocation type="plasmid" evidence="2 3">
    <name>pDGEO01</name>
</geneLocation>
<sequence length="202" mass="22814">MQPLPNPVDLVIDANEGQLASRFRDAGQVHAQTQTRMMFAPCREEQGVPLGLDQGRPAGRRIPLIHVQQATQRTGTDGLGAVQRFFRLQVEKEAQRSLQAALLIRTGGNREQRVCQNGRALPAKLEVIHTLFLASGSAFSLPLQVQVLRNPYDNAKMESFYKTLKNEEVDLQEYVDLDDARRHIDFFIADLYNHRRLHSSLG</sequence>
<name>Q1J3Q5_DEIGD</name>
<dbReference type="InterPro" id="IPR012337">
    <property type="entry name" value="RNaseH-like_sf"/>
</dbReference>
<dbReference type="InterPro" id="IPR001584">
    <property type="entry name" value="Integrase_cat-core"/>
</dbReference>
<accession>Q1J3Q5</accession>
<dbReference type="HOGENOM" id="CLU_1352775_0_0_0"/>
<evidence type="ECO:0000259" key="1">
    <source>
        <dbReference type="Pfam" id="PF13683"/>
    </source>
</evidence>
<dbReference type="KEGG" id="dge:Dgeo_2445"/>
<gene>
    <name evidence="2" type="ordered locus">Dgeo_2445</name>
</gene>
<dbReference type="GO" id="GO:0015074">
    <property type="term" value="P:DNA integration"/>
    <property type="evidence" value="ECO:0007669"/>
    <property type="project" value="InterPro"/>
</dbReference>
<dbReference type="AlphaFoldDB" id="Q1J3Q5"/>
<dbReference type="EMBL" id="CP000358">
    <property type="protein sequence ID" value="ABF43879.1"/>
    <property type="molecule type" value="Genomic_DNA"/>
</dbReference>
<evidence type="ECO:0000313" key="2">
    <source>
        <dbReference type="EMBL" id="ABF43879.1"/>
    </source>
</evidence>
<reference evidence="2" key="1">
    <citation type="submission" date="2006-04" db="EMBL/GenBank/DDBJ databases">
        <title>Complete sequence of plasmid1 pDGEO01 of Deinococcus geothermalis DSM 11300.</title>
        <authorList>
            <consortium name="US DOE Joint Genome Institute"/>
            <person name="Copeland A."/>
            <person name="Lucas S."/>
            <person name="Lapidus A."/>
            <person name="Barry K."/>
            <person name="Detter J.C."/>
            <person name="Glavina del Rio T."/>
            <person name="Hammon N."/>
            <person name="Israni S."/>
            <person name="Dalin E."/>
            <person name="Tice H."/>
            <person name="Pitluck S."/>
            <person name="Brettin T."/>
            <person name="Bruce D."/>
            <person name="Han C."/>
            <person name="Tapia R."/>
            <person name="Saunders E."/>
            <person name="Gilna P."/>
            <person name="Schmutz J."/>
            <person name="Larimer F."/>
            <person name="Land M."/>
            <person name="Hauser L."/>
            <person name="Kyrpides N."/>
            <person name="Kim E."/>
            <person name="Daly M.J."/>
            <person name="Fredrickson J.K."/>
            <person name="Makarova K.S."/>
            <person name="Gaidamakova E.K."/>
            <person name="Zhai M."/>
            <person name="Richardson P."/>
        </authorList>
    </citation>
    <scope>NUCLEOTIDE SEQUENCE</scope>
    <source>
        <strain evidence="2">DSM 11300</strain>
        <plasmid evidence="2">pDGEO01</plasmid>
    </source>
</reference>
<dbReference type="PANTHER" id="PTHR46889:SF7">
    <property type="entry name" value="TRANSPOSASE FOR INSERTION SEQUENCE ELEMENT IS904"/>
    <property type="match status" value="1"/>
</dbReference>
<dbReference type="Proteomes" id="UP000002431">
    <property type="component" value="Plasmid pDGEO01"/>
</dbReference>
<feature type="domain" description="Integrase catalytic" evidence="1">
    <location>
        <begin position="149"/>
        <end position="202"/>
    </location>
</feature>
<dbReference type="PANTHER" id="PTHR46889">
    <property type="entry name" value="TRANSPOSASE INSF FOR INSERTION SEQUENCE IS3B-RELATED"/>
    <property type="match status" value="1"/>
</dbReference>
<proteinExistence type="predicted"/>
<dbReference type="Pfam" id="PF13683">
    <property type="entry name" value="rve_3"/>
    <property type="match status" value="1"/>
</dbReference>
<protein>
    <submittedName>
        <fullName evidence="2">Transposase</fullName>
    </submittedName>
</protein>
<keyword evidence="2" id="KW-0614">Plasmid</keyword>
<dbReference type="SUPFAM" id="SSF53098">
    <property type="entry name" value="Ribonuclease H-like"/>
    <property type="match status" value="1"/>
</dbReference>
<evidence type="ECO:0000313" key="3">
    <source>
        <dbReference type="Proteomes" id="UP000002431"/>
    </source>
</evidence>
<dbReference type="InterPro" id="IPR050900">
    <property type="entry name" value="Transposase_IS3/IS150/IS904"/>
</dbReference>
<keyword evidence="3" id="KW-1185">Reference proteome</keyword>
<dbReference type="eggNOG" id="COG2801">
    <property type="taxonomic scope" value="Bacteria"/>
</dbReference>
<organism evidence="2 3">
    <name type="scientific">Deinococcus geothermalis (strain DSM 11300 / CIP 105573 / AG-3a)</name>
    <dbReference type="NCBI Taxonomy" id="319795"/>
    <lineage>
        <taxon>Bacteria</taxon>
        <taxon>Thermotogati</taxon>
        <taxon>Deinococcota</taxon>
        <taxon>Deinococci</taxon>
        <taxon>Deinococcales</taxon>
        <taxon>Deinococcaceae</taxon>
        <taxon>Deinococcus</taxon>
    </lineage>
</organism>